<reference evidence="4" key="3">
    <citation type="submission" date="2022-05" db="EMBL/GenBank/DDBJ databases">
        <authorList>
            <person name="Kunte H.-J."/>
        </authorList>
    </citation>
    <scope>NUCLEOTIDE SEQUENCE</scope>
    <source>
        <strain evidence="4">G5</strain>
    </source>
</reference>
<evidence type="ECO:0000259" key="2">
    <source>
        <dbReference type="Pfam" id="PF14347"/>
    </source>
</evidence>
<feature type="chain" id="PRO_5041910876" evidence="1">
    <location>
        <begin position="24"/>
        <end position="167"/>
    </location>
</feature>
<dbReference type="PROSITE" id="PS51257">
    <property type="entry name" value="PROKAR_LIPOPROTEIN"/>
    <property type="match status" value="1"/>
</dbReference>
<evidence type="ECO:0000313" key="4">
    <source>
        <dbReference type="EMBL" id="URF03235.1"/>
    </source>
</evidence>
<sequence length="167" mass="17551">MTKPVAAVIVLAAGCLWAGSALAADASAPAATAGRAAHGGATAAPASGPTPAPKNAYLYIGYPNNNQTLPAGKPVKVWFGLRNMGVAPKDVRFPNTGHHHLLIDVDLPPMDKEIPNDRNHLHFGAGETETTVELAPGKHTLQLLMGDEKHIPTNPPVYSKKITIYVK</sequence>
<keyword evidence="1" id="KW-0732">Signal</keyword>
<dbReference type="AlphaFoldDB" id="A0AAE9I0D4"/>
<organism evidence="4 6">
    <name type="scientific">Cupriavidus campinensis</name>
    <dbReference type="NCBI Taxonomy" id="151783"/>
    <lineage>
        <taxon>Bacteria</taxon>
        <taxon>Pseudomonadati</taxon>
        <taxon>Pseudomonadota</taxon>
        <taxon>Betaproteobacteria</taxon>
        <taxon>Burkholderiales</taxon>
        <taxon>Burkholderiaceae</taxon>
        <taxon>Cupriavidus</taxon>
    </lineage>
</organism>
<dbReference type="KEGG" id="ccam:M5D45_11885"/>
<proteinExistence type="predicted"/>
<evidence type="ECO:0000313" key="3">
    <source>
        <dbReference type="EMBL" id="TSP11488.1"/>
    </source>
</evidence>
<keyword evidence="5" id="KW-1185">Reference proteome</keyword>
<protein>
    <submittedName>
        <fullName evidence="4">DUF4399 domain-containing protein</fullName>
    </submittedName>
</protein>
<name>A0AAE9I0D4_9BURK</name>
<accession>A0AAE9I0D4</accession>
<evidence type="ECO:0000256" key="1">
    <source>
        <dbReference type="SAM" id="SignalP"/>
    </source>
</evidence>
<reference evidence="4" key="2">
    <citation type="journal article" date="2022" name="Microbiol. Resour. Announc.">
        <title>Genome Sequence of Cupriavidus campinensis Strain G5, a Member of a Bacterial Consortium Capable of Polyethylene Degradation.</title>
        <authorList>
            <person name="Schneider B."/>
            <person name="Pfeiffer F."/>
            <person name="Dyall-Smith M."/>
            <person name="Kunte H.J."/>
        </authorList>
    </citation>
    <scope>NUCLEOTIDE SEQUENCE</scope>
    <source>
        <strain evidence="4">G5</strain>
    </source>
</reference>
<reference evidence="3 5" key="1">
    <citation type="submission" date="2019-05" db="EMBL/GenBank/DDBJ databases">
        <title>Whole genome sequence analysis of Cupriavidus campinensis S14E4C strain.</title>
        <authorList>
            <person name="Abbaszade G."/>
            <person name="Szabo A."/>
            <person name="Toumi M."/>
            <person name="Toth E."/>
        </authorList>
    </citation>
    <scope>NUCLEOTIDE SEQUENCE [LARGE SCALE GENOMIC DNA]</scope>
    <source>
        <strain evidence="3 5">S14E4C</strain>
    </source>
</reference>
<evidence type="ECO:0000313" key="5">
    <source>
        <dbReference type="Proteomes" id="UP000318943"/>
    </source>
</evidence>
<gene>
    <name evidence="3" type="ORF">FGG12_17790</name>
    <name evidence="4" type="ORF">M5D45_11885</name>
</gene>
<dbReference type="Proteomes" id="UP000318943">
    <property type="component" value="Unassembled WGS sequence"/>
</dbReference>
<feature type="domain" description="DUF4399" evidence="2">
    <location>
        <begin position="77"/>
        <end position="167"/>
    </location>
</feature>
<dbReference type="RefSeq" id="WP_144199633.1">
    <property type="nucleotide sequence ID" value="NZ_CAJPVH010000021.1"/>
</dbReference>
<dbReference type="EMBL" id="VCIZ01000010">
    <property type="protein sequence ID" value="TSP11488.1"/>
    <property type="molecule type" value="Genomic_DNA"/>
</dbReference>
<dbReference type="Proteomes" id="UP001056132">
    <property type="component" value="Chromosome 1"/>
</dbReference>
<dbReference type="InterPro" id="IPR025512">
    <property type="entry name" value="DUF4399"/>
</dbReference>
<evidence type="ECO:0000313" key="6">
    <source>
        <dbReference type="Proteomes" id="UP001056132"/>
    </source>
</evidence>
<dbReference type="Pfam" id="PF14347">
    <property type="entry name" value="DUF4399"/>
    <property type="match status" value="1"/>
</dbReference>
<dbReference type="EMBL" id="CP097330">
    <property type="protein sequence ID" value="URF03235.1"/>
    <property type="molecule type" value="Genomic_DNA"/>
</dbReference>
<feature type="signal peptide" evidence="1">
    <location>
        <begin position="1"/>
        <end position="23"/>
    </location>
</feature>